<dbReference type="AlphaFoldDB" id="A0A1G2CF53"/>
<protein>
    <submittedName>
        <fullName evidence="1">Uncharacterized protein</fullName>
    </submittedName>
</protein>
<name>A0A1G2CF53_9BACT</name>
<evidence type="ECO:0000313" key="2">
    <source>
        <dbReference type="Proteomes" id="UP000178880"/>
    </source>
</evidence>
<proteinExistence type="predicted"/>
<accession>A0A1G2CF53</accession>
<dbReference type="EMBL" id="MHLA01000017">
    <property type="protein sequence ID" value="OGY99280.1"/>
    <property type="molecule type" value="Genomic_DNA"/>
</dbReference>
<gene>
    <name evidence="1" type="ORF">A2945_04900</name>
</gene>
<evidence type="ECO:0000313" key="1">
    <source>
        <dbReference type="EMBL" id="OGY99280.1"/>
    </source>
</evidence>
<organism evidence="1 2">
    <name type="scientific">Candidatus Liptonbacteria bacterium RIFCSPLOWO2_01_FULL_52_25</name>
    <dbReference type="NCBI Taxonomy" id="1798650"/>
    <lineage>
        <taxon>Bacteria</taxon>
        <taxon>Candidatus Liptoniibacteriota</taxon>
    </lineage>
</organism>
<reference evidence="1 2" key="1">
    <citation type="journal article" date="2016" name="Nat. Commun.">
        <title>Thousands of microbial genomes shed light on interconnected biogeochemical processes in an aquifer system.</title>
        <authorList>
            <person name="Anantharaman K."/>
            <person name="Brown C.T."/>
            <person name="Hug L.A."/>
            <person name="Sharon I."/>
            <person name="Castelle C.J."/>
            <person name="Probst A.J."/>
            <person name="Thomas B.C."/>
            <person name="Singh A."/>
            <person name="Wilkins M.J."/>
            <person name="Karaoz U."/>
            <person name="Brodie E.L."/>
            <person name="Williams K.H."/>
            <person name="Hubbard S.S."/>
            <person name="Banfield J.F."/>
        </authorList>
    </citation>
    <scope>NUCLEOTIDE SEQUENCE [LARGE SCALE GENOMIC DNA]</scope>
</reference>
<comment type="caution">
    <text evidence="1">The sequence shown here is derived from an EMBL/GenBank/DDBJ whole genome shotgun (WGS) entry which is preliminary data.</text>
</comment>
<dbReference type="Proteomes" id="UP000178880">
    <property type="component" value="Unassembled WGS sequence"/>
</dbReference>
<sequence>MPCVLHAQDAAGGSRAVFNAALDRSYNKEYDAASELFKKYIVLEPDDPAGYWRLIYTQFFNLRLLQGKEFPEVDGKTFSEAEYRGFMDLISTGLAKTEAKIVGGDNESCRPHYLETDDPQPCSSFYLYVKAGIISTHGGLKVENTGKWGWWNARNSLKEAIAIAWTSQYRDAKYFIGLTNYNGSRHPKAFFFAGLPRDKATGLNMIYESVIQNKGPFVDDIWFVIFSIQTDEDNKGQYAPELVHRLFEYLFSKYPRNGTLQEYRERH</sequence>